<dbReference type="AlphaFoldDB" id="W1NLZ9"/>
<protein>
    <submittedName>
        <fullName evidence="1">Uncharacterized protein</fullName>
    </submittedName>
</protein>
<keyword evidence="2" id="KW-1185">Reference proteome</keyword>
<feature type="non-terminal residue" evidence="1">
    <location>
        <position position="1"/>
    </location>
</feature>
<proteinExistence type="predicted"/>
<organism evidence="1 2">
    <name type="scientific">Amborella trichopoda</name>
    <dbReference type="NCBI Taxonomy" id="13333"/>
    <lineage>
        <taxon>Eukaryota</taxon>
        <taxon>Viridiplantae</taxon>
        <taxon>Streptophyta</taxon>
        <taxon>Embryophyta</taxon>
        <taxon>Tracheophyta</taxon>
        <taxon>Spermatophyta</taxon>
        <taxon>Magnoliopsida</taxon>
        <taxon>Amborellales</taxon>
        <taxon>Amborellaceae</taxon>
        <taxon>Amborella</taxon>
    </lineage>
</organism>
<dbReference type="Proteomes" id="UP000017836">
    <property type="component" value="Unassembled WGS sequence"/>
</dbReference>
<evidence type="ECO:0000313" key="2">
    <source>
        <dbReference type="Proteomes" id="UP000017836"/>
    </source>
</evidence>
<name>W1NLZ9_AMBTC</name>
<accession>W1NLZ9</accession>
<dbReference type="EMBL" id="KI397142">
    <property type="protein sequence ID" value="ERM96546.1"/>
    <property type="molecule type" value="Genomic_DNA"/>
</dbReference>
<sequence>LLDEVTETTALLVVDPQVTNFLDNTEAPPGKEDITTGATDPLVTVFLNLAEVPLMTEAAITKGTSAFKPPTTIETPGFQGPPTGHLRLTQSLTSEDPPIRIQASIATKINQLPLLTTIKTTFNPGVLKPYAGLVRTIRLILHLPLVAIDAPNVLTQKEIPPSFQNPVTTPLPG</sequence>
<evidence type="ECO:0000313" key="1">
    <source>
        <dbReference type="EMBL" id="ERM96546.1"/>
    </source>
</evidence>
<gene>
    <name evidence="1" type="ORF">AMTR_s00001p00268500</name>
</gene>
<reference evidence="2" key="1">
    <citation type="journal article" date="2013" name="Science">
        <title>The Amborella genome and the evolution of flowering plants.</title>
        <authorList>
            <consortium name="Amborella Genome Project"/>
        </authorList>
    </citation>
    <scope>NUCLEOTIDE SEQUENCE [LARGE SCALE GENOMIC DNA]</scope>
</reference>
<dbReference type="HOGENOM" id="CLU_1551550_0_0_1"/>
<feature type="non-terminal residue" evidence="1">
    <location>
        <position position="173"/>
    </location>
</feature>
<dbReference type="Gramene" id="ERM96546">
    <property type="protein sequence ID" value="ERM96546"/>
    <property type="gene ID" value="AMTR_s00001p00268500"/>
</dbReference>